<dbReference type="AlphaFoldDB" id="A0A834I1D1"/>
<proteinExistence type="predicted"/>
<organism evidence="2 3">
    <name type="scientific">Rhynchophorus ferrugineus</name>
    <name type="common">Red palm weevil</name>
    <name type="synonym">Curculio ferrugineus</name>
    <dbReference type="NCBI Taxonomy" id="354439"/>
    <lineage>
        <taxon>Eukaryota</taxon>
        <taxon>Metazoa</taxon>
        <taxon>Ecdysozoa</taxon>
        <taxon>Arthropoda</taxon>
        <taxon>Hexapoda</taxon>
        <taxon>Insecta</taxon>
        <taxon>Pterygota</taxon>
        <taxon>Neoptera</taxon>
        <taxon>Endopterygota</taxon>
        <taxon>Coleoptera</taxon>
        <taxon>Polyphaga</taxon>
        <taxon>Cucujiformia</taxon>
        <taxon>Curculionidae</taxon>
        <taxon>Dryophthorinae</taxon>
        <taxon>Rhynchophorus</taxon>
    </lineage>
</organism>
<protein>
    <submittedName>
        <fullName evidence="2">Uncharacterized protein</fullName>
    </submittedName>
</protein>
<evidence type="ECO:0000313" key="2">
    <source>
        <dbReference type="EMBL" id="KAF7272777.1"/>
    </source>
</evidence>
<accession>A0A834I1D1</accession>
<gene>
    <name evidence="2" type="ORF">GWI33_014465</name>
</gene>
<sequence>MYSPRPGPPTSPARWARFRFLSPRPSSGAIKTRFIGHGHDSSAAFQFRNDRSGNGPIFMKYGEKVPVHKPVPLRRTNPLRGRSGCWSRGRGGGCKKGHHHHS</sequence>
<reference evidence="2" key="1">
    <citation type="submission" date="2020-08" db="EMBL/GenBank/DDBJ databases">
        <title>Genome sequencing and assembly of the red palm weevil Rhynchophorus ferrugineus.</title>
        <authorList>
            <person name="Dias G.B."/>
            <person name="Bergman C.M."/>
            <person name="Manee M."/>
        </authorList>
    </citation>
    <scope>NUCLEOTIDE SEQUENCE</scope>
    <source>
        <strain evidence="2">AA-2017</strain>
        <tissue evidence="2">Whole larva</tissue>
    </source>
</reference>
<dbReference type="Proteomes" id="UP000625711">
    <property type="component" value="Unassembled WGS sequence"/>
</dbReference>
<evidence type="ECO:0000313" key="3">
    <source>
        <dbReference type="Proteomes" id="UP000625711"/>
    </source>
</evidence>
<feature type="compositionally biased region" description="Basic residues" evidence="1">
    <location>
        <begin position="93"/>
        <end position="102"/>
    </location>
</feature>
<evidence type="ECO:0000256" key="1">
    <source>
        <dbReference type="SAM" id="MobiDB-lite"/>
    </source>
</evidence>
<dbReference type="EMBL" id="JAACXV010013698">
    <property type="protein sequence ID" value="KAF7272777.1"/>
    <property type="molecule type" value="Genomic_DNA"/>
</dbReference>
<comment type="caution">
    <text evidence="2">The sequence shown here is derived from an EMBL/GenBank/DDBJ whole genome shotgun (WGS) entry which is preliminary data.</text>
</comment>
<feature type="region of interest" description="Disordered" evidence="1">
    <location>
        <begin position="69"/>
        <end position="102"/>
    </location>
</feature>
<name>A0A834I1D1_RHYFE</name>
<keyword evidence="3" id="KW-1185">Reference proteome</keyword>